<gene>
    <name evidence="4" type="ORF">CKO42_17480</name>
</gene>
<dbReference type="InterPro" id="IPR045220">
    <property type="entry name" value="FRHB/FDHB/HCAR-like"/>
</dbReference>
<dbReference type="Pfam" id="PF04432">
    <property type="entry name" value="FrhB_FdhB_C"/>
    <property type="match status" value="1"/>
</dbReference>
<accession>A0A9X0WB50</accession>
<dbReference type="RefSeq" id="WP_200246813.1">
    <property type="nucleotide sequence ID" value="NZ_NRRY01000034.1"/>
</dbReference>
<dbReference type="InterPro" id="IPR007516">
    <property type="entry name" value="Co_F420_Hydgase/DH_bsu_N"/>
</dbReference>
<dbReference type="Pfam" id="PF04422">
    <property type="entry name" value="FrhB_FdhB_N"/>
    <property type="match status" value="1"/>
</dbReference>
<name>A0A9X0WB50_9GAMM</name>
<comment type="caution">
    <text evidence="4">The sequence shown here is derived from an EMBL/GenBank/DDBJ whole genome shotgun (WGS) entry which is preliminary data.</text>
</comment>
<feature type="compositionally biased region" description="Basic and acidic residues" evidence="1">
    <location>
        <begin position="435"/>
        <end position="446"/>
    </location>
</feature>
<dbReference type="PANTHER" id="PTHR31332:SF0">
    <property type="entry name" value="7-HYDROXYMETHYL CHLOROPHYLL A REDUCTASE, CHLOROPLASTIC"/>
    <property type="match status" value="1"/>
</dbReference>
<evidence type="ECO:0000259" key="2">
    <source>
        <dbReference type="Pfam" id="PF04422"/>
    </source>
</evidence>
<keyword evidence="5" id="KW-1185">Reference proteome</keyword>
<dbReference type="Proteomes" id="UP001138768">
    <property type="component" value="Unassembled WGS sequence"/>
</dbReference>
<dbReference type="EMBL" id="NRRY01000034">
    <property type="protein sequence ID" value="MBK1620199.1"/>
    <property type="molecule type" value="Genomic_DNA"/>
</dbReference>
<reference evidence="4 5" key="1">
    <citation type="journal article" date="2020" name="Microorganisms">
        <title>Osmotic Adaptation and Compatible Solute Biosynthesis of Phototrophic Bacteria as Revealed from Genome Analyses.</title>
        <authorList>
            <person name="Imhoff J.F."/>
            <person name="Rahn T."/>
            <person name="Kunzel S."/>
            <person name="Keller A."/>
            <person name="Neulinger S.C."/>
        </authorList>
    </citation>
    <scope>NUCLEOTIDE SEQUENCE [LARGE SCALE GENOMIC DNA]</scope>
    <source>
        <strain evidence="4 5">DSM 25653</strain>
    </source>
</reference>
<feature type="domain" description="Coenzyme F420 hydrogenase/dehydrogenase beta subunit C-terminal" evidence="3">
    <location>
        <begin position="179"/>
        <end position="328"/>
    </location>
</feature>
<organism evidence="4 5">
    <name type="scientific">Lamprobacter modestohalophilus</name>
    <dbReference type="NCBI Taxonomy" id="1064514"/>
    <lineage>
        <taxon>Bacteria</taxon>
        <taxon>Pseudomonadati</taxon>
        <taxon>Pseudomonadota</taxon>
        <taxon>Gammaproteobacteria</taxon>
        <taxon>Chromatiales</taxon>
        <taxon>Chromatiaceae</taxon>
        <taxon>Lamprobacter</taxon>
    </lineage>
</organism>
<dbReference type="PANTHER" id="PTHR31332">
    <property type="entry name" value="7-HYDROXYMETHYL CHLOROPHYLL A REDUCTASE, CHLOROPLASTIC"/>
    <property type="match status" value="1"/>
</dbReference>
<evidence type="ECO:0000313" key="4">
    <source>
        <dbReference type="EMBL" id="MBK1620199.1"/>
    </source>
</evidence>
<dbReference type="GO" id="GO:0052592">
    <property type="term" value="F:oxidoreductase activity, acting on CH or CH2 groups, with an iron-sulfur protein as acceptor"/>
    <property type="evidence" value="ECO:0007669"/>
    <property type="project" value="TreeGrafter"/>
</dbReference>
<protein>
    <submittedName>
        <fullName evidence="4">Coenzyme F420 hydrogenase</fullName>
    </submittedName>
</protein>
<evidence type="ECO:0000256" key="1">
    <source>
        <dbReference type="SAM" id="MobiDB-lite"/>
    </source>
</evidence>
<dbReference type="AlphaFoldDB" id="A0A9X0WB50"/>
<feature type="region of interest" description="Disordered" evidence="1">
    <location>
        <begin position="424"/>
        <end position="446"/>
    </location>
</feature>
<dbReference type="InterPro" id="IPR007525">
    <property type="entry name" value="FrhB_FdhB_C"/>
</dbReference>
<evidence type="ECO:0000259" key="3">
    <source>
        <dbReference type="Pfam" id="PF04432"/>
    </source>
</evidence>
<feature type="region of interest" description="Disordered" evidence="1">
    <location>
        <begin position="1"/>
        <end position="23"/>
    </location>
</feature>
<sequence>MSEQPAAAFQDLDPELLGDGPSKGLRETTLLSRDARLAGRPKLCSDCGLCDSFLKPEMARTCVFVRNQTEALEQRLFGRHRHDGDELRFGVYRDMQIARMKPPVPGAQWSGMVTTLGARLLERDEVEAVITAATMPGTRFAPRPILARTPDEVRASAGNKPALSPNLALLDEVRASGVKRLAFIGTSCQVHMLRAAQPQLEAELGLKRLDVIGIPCSDNVAYPDLVYFLDQVSKSPQTIVHYEFMQDFSLKMRHEDGHIEQLNFIDFPMDKLDGVFPSACLSCFDYPNSLADITIGYMGAPLSWQWVLARTERGEALLEMLRPDLEFQPASSAGDRRRGMPRYLQMLAKPPGKPPKPIRMLIAWLQRNRGPRGLEFARAIIEMKLFRNLQHVRERFGRFEQRIVPAHVYRALAPYADDYAETFGRPLAPRPTAATERRSGEARADA</sequence>
<proteinExistence type="predicted"/>
<feature type="domain" description="Coenzyme F420 hydrogenase/dehydrogenase beta subunit N-terminal" evidence="2">
    <location>
        <begin position="97"/>
        <end position="170"/>
    </location>
</feature>
<evidence type="ECO:0000313" key="5">
    <source>
        <dbReference type="Proteomes" id="UP001138768"/>
    </source>
</evidence>